<dbReference type="PROSITE" id="PS00296">
    <property type="entry name" value="CHAPERONINS_CPN60"/>
    <property type="match status" value="1"/>
</dbReference>
<evidence type="ECO:0000313" key="1">
    <source>
        <dbReference type="EMBL" id="MCD2191791.1"/>
    </source>
</evidence>
<gene>
    <name evidence="1" type="ORF">LQ327_00095</name>
</gene>
<organism evidence="1 2">
    <name type="scientific">Actinomycetospora endophytica</name>
    <dbReference type="NCBI Taxonomy" id="2291215"/>
    <lineage>
        <taxon>Bacteria</taxon>
        <taxon>Bacillati</taxon>
        <taxon>Actinomycetota</taxon>
        <taxon>Actinomycetes</taxon>
        <taxon>Pseudonocardiales</taxon>
        <taxon>Pseudonocardiaceae</taxon>
        <taxon>Actinomycetospora</taxon>
    </lineage>
</organism>
<reference evidence="1 2" key="1">
    <citation type="submission" date="2021-11" db="EMBL/GenBank/DDBJ databases">
        <title>Draft genome sequence of Actinomycetospora sp. SF1 isolated from the rhizosphere soil.</title>
        <authorList>
            <person name="Duangmal K."/>
            <person name="Chantavorakit T."/>
        </authorList>
    </citation>
    <scope>NUCLEOTIDE SEQUENCE [LARGE SCALE GENOMIC DNA]</scope>
    <source>
        <strain evidence="1 2">TBRC 5722</strain>
    </source>
</reference>
<comment type="caution">
    <text evidence="1">The sequence shown here is derived from an EMBL/GenBank/DDBJ whole genome shotgun (WGS) entry which is preliminary data.</text>
</comment>
<dbReference type="Proteomes" id="UP001199469">
    <property type="component" value="Unassembled WGS sequence"/>
</dbReference>
<accession>A0ABS8P0L9</accession>
<proteinExistence type="predicted"/>
<evidence type="ECO:0000313" key="2">
    <source>
        <dbReference type="Proteomes" id="UP001199469"/>
    </source>
</evidence>
<dbReference type="InterPro" id="IPR018370">
    <property type="entry name" value="Chaperonin_Cpn60_CS"/>
</dbReference>
<name>A0ABS8P0L9_9PSEU</name>
<keyword evidence="2" id="KW-1185">Reference proteome</keyword>
<protein>
    <submittedName>
        <fullName evidence="1">Uncharacterized protein</fullName>
    </submittedName>
</protein>
<sequence>MLDEQVVHGEVAVGTDGCRWPGGRGRFEPDLTATLDIDPVSEGEKCLFDLVAVCAGVAAAEEGLPAGGGAVLGAGRVQLGEEGGKVDCE</sequence>
<dbReference type="EMBL" id="JAJNDB010000001">
    <property type="protein sequence ID" value="MCD2191791.1"/>
    <property type="molecule type" value="Genomic_DNA"/>
</dbReference>